<dbReference type="GO" id="GO:0004735">
    <property type="term" value="F:pyrroline-5-carboxylate reductase activity"/>
    <property type="evidence" value="ECO:0007669"/>
    <property type="project" value="UniProtKB-EC"/>
</dbReference>
<dbReference type="Gene3D" id="1.10.3730.10">
    <property type="entry name" value="ProC C-terminal domain-like"/>
    <property type="match status" value="1"/>
</dbReference>
<dbReference type="HAMAP" id="MF_01925">
    <property type="entry name" value="P5C_reductase"/>
    <property type="match status" value="1"/>
</dbReference>
<comment type="pathway">
    <text evidence="4 6">Amino-acid biosynthesis; L-proline biosynthesis; L-proline from L-glutamate 5-semialdehyde: step 1/1.</text>
</comment>
<keyword evidence="2 4" id="KW-0521">NADP</keyword>
<comment type="subcellular location">
    <subcellularLocation>
        <location evidence="4">Cytoplasm</location>
    </subcellularLocation>
</comment>
<keyword evidence="4" id="KW-0963">Cytoplasm</keyword>
<evidence type="ECO:0000256" key="6">
    <source>
        <dbReference type="RuleBase" id="RU003903"/>
    </source>
</evidence>
<feature type="domain" description="Pyrroline-5-carboxylate reductase dimerisation" evidence="8">
    <location>
        <begin position="158"/>
        <end position="261"/>
    </location>
</feature>
<evidence type="ECO:0000256" key="1">
    <source>
        <dbReference type="ARBA" id="ARBA00005525"/>
    </source>
</evidence>
<dbReference type="NCBIfam" id="TIGR00112">
    <property type="entry name" value="proC"/>
    <property type="match status" value="1"/>
</dbReference>
<dbReference type="InterPro" id="IPR036291">
    <property type="entry name" value="NAD(P)-bd_dom_sf"/>
</dbReference>
<evidence type="ECO:0000256" key="4">
    <source>
        <dbReference type="HAMAP-Rule" id="MF_01925"/>
    </source>
</evidence>
<dbReference type="InterPro" id="IPR028939">
    <property type="entry name" value="P5C_Rdtase_cat_N"/>
</dbReference>
<evidence type="ECO:0000256" key="3">
    <source>
        <dbReference type="ARBA" id="ARBA00023002"/>
    </source>
</evidence>
<accession>A0ABV6C4L9</accession>
<dbReference type="SUPFAM" id="SSF48179">
    <property type="entry name" value="6-phosphogluconate dehydrogenase C-terminal domain-like"/>
    <property type="match status" value="1"/>
</dbReference>
<name>A0ABV6C4L9_9ACTN</name>
<dbReference type="EMBL" id="JBHLYQ010000056">
    <property type="protein sequence ID" value="MFC0081917.1"/>
    <property type="molecule type" value="Genomic_DNA"/>
</dbReference>
<keyword evidence="4 6" id="KW-0028">Amino-acid biosynthesis</keyword>
<comment type="caution">
    <text evidence="9">The sequence shown here is derived from an EMBL/GenBank/DDBJ whole genome shotgun (WGS) entry which is preliminary data.</text>
</comment>
<evidence type="ECO:0000256" key="5">
    <source>
        <dbReference type="NCBIfam" id="TIGR00112"/>
    </source>
</evidence>
<evidence type="ECO:0000256" key="2">
    <source>
        <dbReference type="ARBA" id="ARBA00022857"/>
    </source>
</evidence>
<keyword evidence="4 6" id="KW-0641">Proline biosynthesis</keyword>
<dbReference type="SUPFAM" id="SSF51735">
    <property type="entry name" value="NAD(P)-binding Rossmann-fold domains"/>
    <property type="match status" value="1"/>
</dbReference>
<feature type="domain" description="Pyrroline-5-carboxylate reductase catalytic N-terminal" evidence="7">
    <location>
        <begin position="13"/>
        <end position="99"/>
    </location>
</feature>
<dbReference type="Pfam" id="PF03807">
    <property type="entry name" value="F420_oxidored"/>
    <property type="match status" value="1"/>
</dbReference>
<sequence>MPVSEEGRPGLLVVGGGAMGTALAGGLLRTGFDPHDLVVVEQRTERRHELSGLLPGVRIEAVPEEAEGAVVAVKPADAEPACRALGALGVPRVLSVMAGVPLARLAAWVGPGTALRAMPNVCGLIGEGVTALCGGSAEDRAWARQVLEPLGELVELPEDRFDAVTGLSGSGPAYVCLVVEALEEAGVLVGLPREVSRRLATRTVAGTGRLLLEGTADAAALRAQVTSPGGTTAAGLAALERRAARAAFLEAVAAATARAADLARGH</sequence>
<comment type="catalytic activity">
    <reaction evidence="4">
        <text>L-proline + NAD(+) = (S)-1-pyrroline-5-carboxylate + NADH + 2 H(+)</text>
        <dbReference type="Rhea" id="RHEA:14105"/>
        <dbReference type="ChEBI" id="CHEBI:15378"/>
        <dbReference type="ChEBI" id="CHEBI:17388"/>
        <dbReference type="ChEBI" id="CHEBI:57540"/>
        <dbReference type="ChEBI" id="CHEBI:57945"/>
        <dbReference type="ChEBI" id="CHEBI:60039"/>
        <dbReference type="EC" id="1.5.1.2"/>
    </reaction>
</comment>
<dbReference type="PANTHER" id="PTHR11645">
    <property type="entry name" value="PYRROLINE-5-CARBOXYLATE REDUCTASE"/>
    <property type="match status" value="1"/>
</dbReference>
<dbReference type="Gene3D" id="3.40.50.720">
    <property type="entry name" value="NAD(P)-binding Rossmann-like Domain"/>
    <property type="match status" value="1"/>
</dbReference>
<comment type="function">
    <text evidence="4">Catalyzes the reduction of 1-pyrroline-5-carboxylate (PCA) to L-proline.</text>
</comment>
<dbReference type="EC" id="1.5.1.2" evidence="4 5"/>
<dbReference type="InterPro" id="IPR008927">
    <property type="entry name" value="6-PGluconate_DH-like_C_sf"/>
</dbReference>
<reference evidence="9 10" key="1">
    <citation type="submission" date="2024-09" db="EMBL/GenBank/DDBJ databases">
        <authorList>
            <person name="Sun Q."/>
            <person name="Mori K."/>
        </authorList>
    </citation>
    <scope>NUCLEOTIDE SEQUENCE [LARGE SCALE GENOMIC DNA]</scope>
    <source>
        <strain evidence="9 10">JCM 15389</strain>
    </source>
</reference>
<evidence type="ECO:0000313" key="10">
    <source>
        <dbReference type="Proteomes" id="UP001589788"/>
    </source>
</evidence>
<evidence type="ECO:0000259" key="7">
    <source>
        <dbReference type="Pfam" id="PF03807"/>
    </source>
</evidence>
<dbReference type="Pfam" id="PF14748">
    <property type="entry name" value="P5CR_dimer"/>
    <property type="match status" value="1"/>
</dbReference>
<keyword evidence="10" id="KW-1185">Reference proteome</keyword>
<gene>
    <name evidence="4 9" type="primary">proC</name>
    <name evidence="9" type="ORF">ACFFRE_07120</name>
</gene>
<dbReference type="PROSITE" id="PS00521">
    <property type="entry name" value="P5CR"/>
    <property type="match status" value="1"/>
</dbReference>
<proteinExistence type="inferred from homology"/>
<dbReference type="RefSeq" id="WP_377789251.1">
    <property type="nucleotide sequence ID" value="NZ_JBHLYQ010000056.1"/>
</dbReference>
<comment type="similarity">
    <text evidence="1 4 6">Belongs to the pyrroline-5-carboxylate reductase family.</text>
</comment>
<protein>
    <recommendedName>
        <fullName evidence="4 5">Pyrroline-5-carboxylate reductase</fullName>
        <shortName evidence="4">P5C reductase</shortName>
        <shortName evidence="4">P5CR</shortName>
        <ecNumber evidence="4 5">1.5.1.2</ecNumber>
    </recommendedName>
    <alternativeName>
        <fullName evidence="4">PCA reductase</fullName>
    </alternativeName>
</protein>
<evidence type="ECO:0000259" key="8">
    <source>
        <dbReference type="Pfam" id="PF14748"/>
    </source>
</evidence>
<dbReference type="PIRSF" id="PIRSF000193">
    <property type="entry name" value="Pyrrol-5-carb_rd"/>
    <property type="match status" value="1"/>
</dbReference>
<dbReference type="InterPro" id="IPR029036">
    <property type="entry name" value="P5CR_dimer"/>
</dbReference>
<dbReference type="InterPro" id="IPR000304">
    <property type="entry name" value="Pyrroline-COOH_reductase"/>
</dbReference>
<dbReference type="Proteomes" id="UP001589788">
    <property type="component" value="Unassembled WGS sequence"/>
</dbReference>
<dbReference type="InterPro" id="IPR053790">
    <property type="entry name" value="P5CR-like_CS"/>
</dbReference>
<comment type="catalytic activity">
    <reaction evidence="4 6">
        <text>L-proline + NADP(+) = (S)-1-pyrroline-5-carboxylate + NADPH + 2 H(+)</text>
        <dbReference type="Rhea" id="RHEA:14109"/>
        <dbReference type="ChEBI" id="CHEBI:15378"/>
        <dbReference type="ChEBI" id="CHEBI:17388"/>
        <dbReference type="ChEBI" id="CHEBI:57783"/>
        <dbReference type="ChEBI" id="CHEBI:58349"/>
        <dbReference type="ChEBI" id="CHEBI:60039"/>
        <dbReference type="EC" id="1.5.1.2"/>
    </reaction>
</comment>
<keyword evidence="3 4" id="KW-0560">Oxidoreductase</keyword>
<evidence type="ECO:0000313" key="9">
    <source>
        <dbReference type="EMBL" id="MFC0081917.1"/>
    </source>
</evidence>
<organism evidence="9 10">
    <name type="scientific">Aciditerrimonas ferrireducens</name>
    <dbReference type="NCBI Taxonomy" id="667306"/>
    <lineage>
        <taxon>Bacteria</taxon>
        <taxon>Bacillati</taxon>
        <taxon>Actinomycetota</taxon>
        <taxon>Acidimicrobiia</taxon>
        <taxon>Acidimicrobiales</taxon>
        <taxon>Acidimicrobiaceae</taxon>
        <taxon>Aciditerrimonas</taxon>
    </lineage>
</organism>
<dbReference type="PANTHER" id="PTHR11645:SF0">
    <property type="entry name" value="PYRROLINE-5-CARBOXYLATE REDUCTASE 3"/>
    <property type="match status" value="1"/>
</dbReference>